<dbReference type="AlphaFoldDB" id="A0A812IBG5"/>
<evidence type="ECO:0000313" key="2">
    <source>
        <dbReference type="EMBL" id="CAE7030104.1"/>
    </source>
</evidence>
<sequence>MGMKKIFLALTVCSFFIIFRRDFWSRSGQSFEVDVAPAKVASAKLAESLKVEEQRKRTYAFVHPAKASRRSFCEAEGWHLEWSDEFDTGSLNLTAWEVVTSDGGYDNTQLPVGGLNVTACRCAACRQENVVVDDGKLRITSERDKEDPNRYYSAAISTKGRLSWSTDDGPFRLCVRAKLPLNTRGVWPAHWMLPDNGYSDRCLDEGEMDIMEMVSGDGKAYHAYHWMSSWPGNHCSDFETFHRSVSSSTIVREYHSDFHEYAVERTRDGIRYAVDGVVTGTYRAMERGFQLSSAPWFLILNTAIGGGWPGYPTLEATSMPVEHEVDWVRVVRRRT</sequence>
<dbReference type="Pfam" id="PF00722">
    <property type="entry name" value="Glyco_hydro_16"/>
    <property type="match status" value="1"/>
</dbReference>
<dbReference type="PANTHER" id="PTHR10963:SF24">
    <property type="entry name" value="GLYCOSIDASE C21B10.07-RELATED"/>
    <property type="match status" value="1"/>
</dbReference>
<keyword evidence="3" id="KW-1185">Reference proteome</keyword>
<dbReference type="InterPro" id="IPR013320">
    <property type="entry name" value="ConA-like_dom_sf"/>
</dbReference>
<proteinExistence type="predicted"/>
<dbReference type="GO" id="GO:0004553">
    <property type="term" value="F:hydrolase activity, hydrolyzing O-glycosyl compounds"/>
    <property type="evidence" value="ECO:0007669"/>
    <property type="project" value="InterPro"/>
</dbReference>
<name>A0A812IBG5_9DINO</name>
<dbReference type="OrthoDB" id="4781at2759"/>
<comment type="caution">
    <text evidence="2">The sequence shown here is derived from an EMBL/GenBank/DDBJ whole genome shotgun (WGS) entry which is preliminary data.</text>
</comment>
<feature type="domain" description="GH16" evidence="1">
    <location>
        <begin position="52"/>
        <end position="335"/>
    </location>
</feature>
<dbReference type="EMBL" id="CAJNDS010000224">
    <property type="protein sequence ID" value="CAE7030104.1"/>
    <property type="molecule type" value="Genomic_DNA"/>
</dbReference>
<dbReference type="GO" id="GO:0009251">
    <property type="term" value="P:glucan catabolic process"/>
    <property type="evidence" value="ECO:0007669"/>
    <property type="project" value="TreeGrafter"/>
</dbReference>
<organism evidence="2 3">
    <name type="scientific">Symbiodinium natans</name>
    <dbReference type="NCBI Taxonomy" id="878477"/>
    <lineage>
        <taxon>Eukaryota</taxon>
        <taxon>Sar</taxon>
        <taxon>Alveolata</taxon>
        <taxon>Dinophyceae</taxon>
        <taxon>Suessiales</taxon>
        <taxon>Symbiodiniaceae</taxon>
        <taxon>Symbiodinium</taxon>
    </lineage>
</organism>
<protein>
    <submittedName>
        <fullName evidence="2">GlcA protein</fullName>
    </submittedName>
</protein>
<gene>
    <name evidence="2" type="primary">glcA</name>
    <name evidence="2" type="ORF">SNAT2548_LOCUS3649</name>
</gene>
<dbReference type="CDD" id="cd08023">
    <property type="entry name" value="GH16_laminarinase_like"/>
    <property type="match status" value="1"/>
</dbReference>
<dbReference type="InterPro" id="IPR050546">
    <property type="entry name" value="Glycosyl_Hydrlase_16"/>
</dbReference>
<dbReference type="SUPFAM" id="SSF49899">
    <property type="entry name" value="Concanavalin A-like lectins/glucanases"/>
    <property type="match status" value="1"/>
</dbReference>
<evidence type="ECO:0000313" key="3">
    <source>
        <dbReference type="Proteomes" id="UP000604046"/>
    </source>
</evidence>
<dbReference type="PROSITE" id="PS51762">
    <property type="entry name" value="GH16_2"/>
    <property type="match status" value="1"/>
</dbReference>
<reference evidence="2" key="1">
    <citation type="submission" date="2021-02" db="EMBL/GenBank/DDBJ databases">
        <authorList>
            <person name="Dougan E. K."/>
            <person name="Rhodes N."/>
            <person name="Thang M."/>
            <person name="Chan C."/>
        </authorList>
    </citation>
    <scope>NUCLEOTIDE SEQUENCE</scope>
</reference>
<dbReference type="Gene3D" id="2.60.120.200">
    <property type="match status" value="1"/>
</dbReference>
<dbReference type="Proteomes" id="UP000604046">
    <property type="component" value="Unassembled WGS sequence"/>
</dbReference>
<accession>A0A812IBG5</accession>
<dbReference type="PANTHER" id="PTHR10963">
    <property type="entry name" value="GLYCOSYL HYDROLASE-RELATED"/>
    <property type="match status" value="1"/>
</dbReference>
<evidence type="ECO:0000259" key="1">
    <source>
        <dbReference type="PROSITE" id="PS51762"/>
    </source>
</evidence>
<dbReference type="InterPro" id="IPR000757">
    <property type="entry name" value="Beta-glucanase-like"/>
</dbReference>